<name>A0A345Z367_9MOLU</name>
<reference evidence="2 3" key="1">
    <citation type="submission" date="2018-07" db="EMBL/GenBank/DDBJ databases">
        <title>Complete genome sequence of Spiroplasma alleghenense PLHS-1 (ATCC 51752).</title>
        <authorList>
            <person name="Chou L."/>
            <person name="Lee T.-Y."/>
            <person name="Tsai Y.-M."/>
            <person name="Kuo C.-H."/>
        </authorList>
    </citation>
    <scope>NUCLEOTIDE SEQUENCE [LARGE SCALE GENOMIC DNA]</scope>
    <source>
        <strain evidence="2 3">PLHS-1</strain>
    </source>
</reference>
<keyword evidence="3" id="KW-1185">Reference proteome</keyword>
<accession>A0A345Z367</accession>
<evidence type="ECO:0000313" key="3">
    <source>
        <dbReference type="Proteomes" id="UP000254792"/>
    </source>
</evidence>
<evidence type="ECO:0000256" key="1">
    <source>
        <dbReference type="SAM" id="Coils"/>
    </source>
</evidence>
<dbReference type="KEGG" id="salx:SALLE_v1c03720"/>
<proteinExistence type="predicted"/>
<organism evidence="2 3">
    <name type="scientific">Spiroplasma alleghenense</name>
    <dbReference type="NCBI Taxonomy" id="216931"/>
    <lineage>
        <taxon>Bacteria</taxon>
        <taxon>Bacillati</taxon>
        <taxon>Mycoplasmatota</taxon>
        <taxon>Mollicutes</taxon>
        <taxon>Entomoplasmatales</taxon>
        <taxon>Spiroplasmataceae</taxon>
        <taxon>Spiroplasma</taxon>
    </lineage>
</organism>
<dbReference type="OrthoDB" id="387818at2"/>
<evidence type="ECO:0000313" key="2">
    <source>
        <dbReference type="EMBL" id="AXK51046.1"/>
    </source>
</evidence>
<keyword evidence="1" id="KW-0175">Coiled coil</keyword>
<dbReference type="AlphaFoldDB" id="A0A345Z367"/>
<dbReference type="EMBL" id="CP031376">
    <property type="protein sequence ID" value="AXK51046.1"/>
    <property type="molecule type" value="Genomic_DNA"/>
</dbReference>
<gene>
    <name evidence="2" type="ORF">SALLE_v1c03720</name>
</gene>
<feature type="coiled-coil region" evidence="1">
    <location>
        <begin position="40"/>
        <end position="67"/>
    </location>
</feature>
<sequence>MSKSAKEVLLDYQKKVKHISDDINFLINSIKLIIASCEKIDNSNIYKEELNNLLKKLTEKQYDLKTNALDKAISKDVHTATETLKEINAYLNRQVDGVAEIKQMALAIKEKVIKAELEQIKTNLKNNSFSSFSQKIENILSNITEADSHNYLKDFIDKNQNKLINTNQDNLQEYLLDELAKFNSDPKNIFEKVVNSQIEQFKTEPDLLSIINESKLKISKEISQENLSRNINSFLQETEHKIASEVTRKEVVIKIIKAIRDVGFVVNKEDVIRAKMGSKVMILAQKPTGETAQFAVDLDGSYIYNFEGYEGKEHDYDSDDFIQKLREFGLATSEEFDKVYRQPSFVAKKSQSQTNINKKKKSN</sequence>
<dbReference type="RefSeq" id="WP_115557959.1">
    <property type="nucleotide sequence ID" value="NZ_CP031376.1"/>
</dbReference>
<dbReference type="Proteomes" id="UP000254792">
    <property type="component" value="Chromosome"/>
</dbReference>
<protein>
    <submittedName>
        <fullName evidence="2">Uncharacterized protein</fullName>
    </submittedName>
</protein>